<dbReference type="WBParaSite" id="HPBE_0000722501-mRNA-1">
    <property type="protein sequence ID" value="HPBE_0000722501-mRNA-1"/>
    <property type="gene ID" value="HPBE_0000722501"/>
</dbReference>
<dbReference type="Proteomes" id="UP000050761">
    <property type="component" value="Unassembled WGS sequence"/>
</dbReference>
<dbReference type="EMBL" id="UZAH01025838">
    <property type="protein sequence ID" value="VDO71391.1"/>
    <property type="molecule type" value="Genomic_DNA"/>
</dbReference>
<evidence type="ECO:0000313" key="2">
    <source>
        <dbReference type="EMBL" id="VDO71391.1"/>
    </source>
</evidence>
<keyword evidence="1" id="KW-1133">Transmembrane helix</keyword>
<keyword evidence="3" id="KW-1185">Reference proteome</keyword>
<evidence type="ECO:0000313" key="4">
    <source>
        <dbReference type="WBParaSite" id="HPBE_0000722501-mRNA-1"/>
    </source>
</evidence>
<feature type="transmembrane region" description="Helical" evidence="1">
    <location>
        <begin position="66"/>
        <end position="89"/>
    </location>
</feature>
<feature type="transmembrane region" description="Helical" evidence="1">
    <location>
        <begin position="101"/>
        <end position="122"/>
    </location>
</feature>
<evidence type="ECO:0000313" key="3">
    <source>
        <dbReference type="Proteomes" id="UP000050761"/>
    </source>
</evidence>
<reference evidence="2 3" key="1">
    <citation type="submission" date="2018-11" db="EMBL/GenBank/DDBJ databases">
        <authorList>
            <consortium name="Pathogen Informatics"/>
        </authorList>
    </citation>
    <scope>NUCLEOTIDE SEQUENCE [LARGE SCALE GENOMIC DNA]</scope>
</reference>
<protein>
    <submittedName>
        <fullName evidence="4">Transmembrane protein</fullName>
    </submittedName>
</protein>
<accession>A0A3P7XBC4</accession>
<accession>A0A183FJL2</accession>
<dbReference type="AlphaFoldDB" id="A0A183FJL2"/>
<name>A0A183FJL2_HELPZ</name>
<keyword evidence="1" id="KW-0812">Transmembrane</keyword>
<gene>
    <name evidence="2" type="ORF">HPBE_LOCUS7226</name>
</gene>
<dbReference type="OrthoDB" id="6157510at2759"/>
<proteinExistence type="predicted"/>
<organism evidence="3 4">
    <name type="scientific">Heligmosomoides polygyrus</name>
    <name type="common">Parasitic roundworm</name>
    <dbReference type="NCBI Taxonomy" id="6339"/>
    <lineage>
        <taxon>Eukaryota</taxon>
        <taxon>Metazoa</taxon>
        <taxon>Ecdysozoa</taxon>
        <taxon>Nematoda</taxon>
        <taxon>Chromadorea</taxon>
        <taxon>Rhabditida</taxon>
        <taxon>Rhabditina</taxon>
        <taxon>Rhabditomorpha</taxon>
        <taxon>Strongyloidea</taxon>
        <taxon>Heligmosomidae</taxon>
        <taxon>Heligmosomoides</taxon>
    </lineage>
</organism>
<reference evidence="4" key="2">
    <citation type="submission" date="2019-09" db="UniProtKB">
        <authorList>
            <consortium name="WormBaseParasite"/>
        </authorList>
    </citation>
    <scope>IDENTIFICATION</scope>
</reference>
<keyword evidence="1" id="KW-0472">Membrane</keyword>
<evidence type="ECO:0000256" key="1">
    <source>
        <dbReference type="SAM" id="Phobius"/>
    </source>
</evidence>
<sequence length="206" mass="23291">MDDDRRRNGSNRTLQYPANLHINPQFEHRPPDVVLKSLLSSMRASMSAHERSQSERRSLGSLLRTVLLLVFFVLLFFIGVFEIIVGAIGVGRCPVQPMIPVWLLISGLMNLFRNAFGVACTMKTRGARQRQRSVTATLSHSERQRATSVVRSAPNQQQRQLNDRYRSIDSSIGCNSFDPRSPMRFVPPVERASRVLPWNGDGLQSD</sequence>